<reference evidence="2" key="1">
    <citation type="submission" date="2023-03" db="EMBL/GenBank/DDBJ databases">
        <authorList>
            <person name="Steffen K."/>
            <person name="Cardenas P."/>
        </authorList>
    </citation>
    <scope>NUCLEOTIDE SEQUENCE</scope>
</reference>
<evidence type="ECO:0000256" key="1">
    <source>
        <dbReference type="SAM" id="MobiDB-lite"/>
    </source>
</evidence>
<dbReference type="Proteomes" id="UP001174909">
    <property type="component" value="Unassembled WGS sequence"/>
</dbReference>
<gene>
    <name evidence="2" type="ORF">GBAR_LOCUS4838</name>
</gene>
<evidence type="ECO:0000313" key="3">
    <source>
        <dbReference type="Proteomes" id="UP001174909"/>
    </source>
</evidence>
<protein>
    <submittedName>
        <fullName evidence="2">Protein O-GlcNAcase</fullName>
    </submittedName>
</protein>
<feature type="region of interest" description="Disordered" evidence="1">
    <location>
        <begin position="1"/>
        <end position="95"/>
    </location>
</feature>
<name>A0AA35W9F3_GEOBA</name>
<evidence type="ECO:0000313" key="2">
    <source>
        <dbReference type="EMBL" id="CAI8006640.1"/>
    </source>
</evidence>
<feature type="compositionally biased region" description="Low complexity" evidence="1">
    <location>
        <begin position="29"/>
        <end position="49"/>
    </location>
</feature>
<organism evidence="2 3">
    <name type="scientific">Geodia barretti</name>
    <name type="common">Barrett's horny sponge</name>
    <dbReference type="NCBI Taxonomy" id="519541"/>
    <lineage>
        <taxon>Eukaryota</taxon>
        <taxon>Metazoa</taxon>
        <taxon>Porifera</taxon>
        <taxon>Demospongiae</taxon>
        <taxon>Heteroscleromorpha</taxon>
        <taxon>Tetractinellida</taxon>
        <taxon>Astrophorina</taxon>
        <taxon>Geodiidae</taxon>
        <taxon>Geodia</taxon>
    </lineage>
</organism>
<feature type="compositionally biased region" description="Basic and acidic residues" evidence="1">
    <location>
        <begin position="260"/>
        <end position="275"/>
    </location>
</feature>
<feature type="compositionally biased region" description="Basic and acidic residues" evidence="1">
    <location>
        <begin position="157"/>
        <end position="173"/>
    </location>
</feature>
<comment type="caution">
    <text evidence="2">The sequence shown here is derived from an EMBL/GenBank/DDBJ whole genome shotgun (WGS) entry which is preliminary data.</text>
</comment>
<dbReference type="Gene3D" id="1.20.58.240">
    <property type="entry name" value="STAT, domain 1"/>
    <property type="match status" value="1"/>
</dbReference>
<feature type="region of interest" description="Disordered" evidence="1">
    <location>
        <begin position="241"/>
        <end position="282"/>
    </location>
</feature>
<proteinExistence type="predicted"/>
<feature type="compositionally biased region" description="Gly residues" evidence="1">
    <location>
        <begin position="246"/>
        <end position="256"/>
    </location>
</feature>
<dbReference type="PANTHER" id="PTHR13170:SF16">
    <property type="entry name" value="PROTEIN O-GLCNACASE"/>
    <property type="match status" value="1"/>
</dbReference>
<dbReference type="EMBL" id="CASHTH010000705">
    <property type="protein sequence ID" value="CAI8006640.1"/>
    <property type="molecule type" value="Genomic_DNA"/>
</dbReference>
<accession>A0AA35W9F3</accession>
<sequence>MPTTTTSDDCSWGLTAVARCPSDPTSMGSSQTPTASSPPITSPSTPWPSGVDPHCNSARNPPPRQQAFQLEVEGQANEFDPSDEVGGAKQKVGGDNTGMEVHLYEPVKALELAMKEWLGEFVKTVAQPDHYLPVKNASSIAKANECEELGPIDQDDIGQRDDPDSKQVDPEMDPKLLESGSAMLVSEDPFCYEDLRLLVDFFYLPHQHGEMAMRVLEEFCWLKENSPGYDALRGMGKLKGRDGGGGEEVGGRGGGVSCDRVSEDGMRSDGETSDRNEEDPISPQEVTEWCERCQSFHLLCQMVKDMYSRLTTIPNRPLLYDVYQYMWDAKETTTLLDSYISWLGRCTCLLLQSVVGTSSIQSKAALFFQTMVHININLKIKTS</sequence>
<dbReference type="AlphaFoldDB" id="A0AA35W9F3"/>
<dbReference type="PANTHER" id="PTHR13170">
    <property type="entry name" value="O-GLCNACASE"/>
    <property type="match status" value="1"/>
</dbReference>
<keyword evidence="3" id="KW-1185">Reference proteome</keyword>
<feature type="region of interest" description="Disordered" evidence="1">
    <location>
        <begin position="150"/>
        <end position="173"/>
    </location>
</feature>
<dbReference type="InterPro" id="IPR051822">
    <property type="entry name" value="Glycosyl_Hydrolase_84"/>
</dbReference>